<feature type="compositionally biased region" description="Basic and acidic residues" evidence="1">
    <location>
        <begin position="85"/>
        <end position="97"/>
    </location>
</feature>
<feature type="region of interest" description="Disordered" evidence="1">
    <location>
        <begin position="47"/>
        <end position="164"/>
    </location>
</feature>
<dbReference type="Proteomes" id="UP001066276">
    <property type="component" value="Chromosome 7"/>
</dbReference>
<accession>A0AAV7PIP8</accession>
<feature type="compositionally biased region" description="Basic and acidic residues" evidence="1">
    <location>
        <begin position="119"/>
        <end position="139"/>
    </location>
</feature>
<dbReference type="AlphaFoldDB" id="A0AAV7PIP8"/>
<sequence>MVPEWDAISAISCRLMFTSFDLVFGRELGSPAISHVKPGAECRSTDHCGHNTKDIGNLDDRIPEPIPENHGDGDTIAIAGNSDIRVPDGIEREDGLHVRRALTTEDSEKEDAEEGDAEEGGRTGKAPERTQENEQKDTSPGDNPKGQEGPEERERHHVPGGMWLSQENLHLIRYHLDPIIWE</sequence>
<evidence type="ECO:0000313" key="3">
    <source>
        <dbReference type="Proteomes" id="UP001066276"/>
    </source>
</evidence>
<name>A0AAV7PIP8_PLEWA</name>
<evidence type="ECO:0000313" key="2">
    <source>
        <dbReference type="EMBL" id="KAJ1127252.1"/>
    </source>
</evidence>
<dbReference type="EMBL" id="JANPWB010000011">
    <property type="protein sequence ID" value="KAJ1127252.1"/>
    <property type="molecule type" value="Genomic_DNA"/>
</dbReference>
<comment type="caution">
    <text evidence="2">The sequence shown here is derived from an EMBL/GenBank/DDBJ whole genome shotgun (WGS) entry which is preliminary data.</text>
</comment>
<gene>
    <name evidence="2" type="ORF">NDU88_005655</name>
</gene>
<feature type="compositionally biased region" description="Acidic residues" evidence="1">
    <location>
        <begin position="105"/>
        <end position="118"/>
    </location>
</feature>
<keyword evidence="3" id="KW-1185">Reference proteome</keyword>
<feature type="compositionally biased region" description="Basic and acidic residues" evidence="1">
    <location>
        <begin position="148"/>
        <end position="157"/>
    </location>
</feature>
<organism evidence="2 3">
    <name type="scientific">Pleurodeles waltl</name>
    <name type="common">Iberian ribbed newt</name>
    <dbReference type="NCBI Taxonomy" id="8319"/>
    <lineage>
        <taxon>Eukaryota</taxon>
        <taxon>Metazoa</taxon>
        <taxon>Chordata</taxon>
        <taxon>Craniata</taxon>
        <taxon>Vertebrata</taxon>
        <taxon>Euteleostomi</taxon>
        <taxon>Amphibia</taxon>
        <taxon>Batrachia</taxon>
        <taxon>Caudata</taxon>
        <taxon>Salamandroidea</taxon>
        <taxon>Salamandridae</taxon>
        <taxon>Pleurodelinae</taxon>
        <taxon>Pleurodeles</taxon>
    </lineage>
</organism>
<proteinExistence type="predicted"/>
<reference evidence="2" key="1">
    <citation type="journal article" date="2022" name="bioRxiv">
        <title>Sequencing and chromosome-scale assembly of the giantPleurodeles waltlgenome.</title>
        <authorList>
            <person name="Brown T."/>
            <person name="Elewa A."/>
            <person name="Iarovenko S."/>
            <person name="Subramanian E."/>
            <person name="Araus A.J."/>
            <person name="Petzold A."/>
            <person name="Susuki M."/>
            <person name="Suzuki K.-i.T."/>
            <person name="Hayashi T."/>
            <person name="Toyoda A."/>
            <person name="Oliveira C."/>
            <person name="Osipova E."/>
            <person name="Leigh N.D."/>
            <person name="Simon A."/>
            <person name="Yun M.H."/>
        </authorList>
    </citation>
    <scope>NUCLEOTIDE SEQUENCE</scope>
    <source>
        <strain evidence="2">20211129_DDA</strain>
        <tissue evidence="2">Liver</tissue>
    </source>
</reference>
<evidence type="ECO:0000256" key="1">
    <source>
        <dbReference type="SAM" id="MobiDB-lite"/>
    </source>
</evidence>
<feature type="compositionally biased region" description="Basic and acidic residues" evidence="1">
    <location>
        <begin position="47"/>
        <end position="73"/>
    </location>
</feature>
<protein>
    <submittedName>
        <fullName evidence="2">Uncharacterized protein</fullName>
    </submittedName>
</protein>